<keyword evidence="2" id="KW-1185">Reference proteome</keyword>
<dbReference type="AlphaFoldDB" id="A0A2S4V8T7"/>
<gene>
    <name evidence="1" type="ORF">PSHT_10589</name>
</gene>
<sequence>MDHTTNSPNPRNGLKNWPPQHRAQMCEVDEEHYYLFEPVELASGLLVVPIFFYSQESEIYSKCIAPQIKGFMKDNKLVTKIKIPQDIKFDHPDLYTIHTSQFKKNYAKIQFNGYKLSEECADALYEHDGKGSQKKIQLPNPWRKKADGRIIRNVPITLYADDTSGNISKKFNKHISFYFTLSGLPPNLSNQEYNCHFLSTSNRATGLEIASQIVAEMNNITREGFIAFDSTSMKEVLVTGMVLCFLGDSPMHAEVTNTPNPGSSLNPCRMCHLKTETMDDKKSLDYIQQFLRINSDGSEKNLRIRKLMEKLEEEAPEKLFNPFLELEGFDGVKDTPVEVLHVALLGFVKYLARNVGKSLKETEKAEFWTTSIFQHSRFKYSTYQCQWNGQTHQEFKPFGPPFASLSLHFVQNHNMEEYQTQLKAQIQNFIYQCVKVTGQWVNKPKFHHLLHLPESILRFGPASLFSTEKFESFNGVMRNASIHSNRQSPGRDIAITLDNYYSFRFLLSGGMIYNYSTQTFSKASEEVINIFLHNPVVRKSLGYDFHASNPLSRNDYPFTKKDKVIEEEQLPVPQQLIDHCSCQNIKQVCQVQITKHEILEKGCFVSIQSHGSKTHWIHEFNELYSMREVSRTRTKQYVNVNEIEACINVQHNCDKGNCPIKKTKPSRIERQETEIMTAQVEHSDNNILSSTPPPSMIHFNIT</sequence>
<name>A0A2S4V8T7_9BASI</name>
<dbReference type="OrthoDB" id="2506808at2759"/>
<accession>A0A2S4V8T7</accession>
<evidence type="ECO:0000313" key="2">
    <source>
        <dbReference type="Proteomes" id="UP000238274"/>
    </source>
</evidence>
<dbReference type="PANTHER" id="PTHR31912">
    <property type="entry name" value="IP13529P"/>
    <property type="match status" value="1"/>
</dbReference>
<reference evidence="1 2" key="1">
    <citation type="submission" date="2017-12" db="EMBL/GenBank/DDBJ databases">
        <title>Gene loss provides genomic basis for host adaptation in cereal stripe rust fungi.</title>
        <authorList>
            <person name="Xia C."/>
        </authorList>
    </citation>
    <scope>NUCLEOTIDE SEQUENCE [LARGE SCALE GENOMIC DNA]</scope>
    <source>
        <strain evidence="1 2">93TX-2</strain>
    </source>
</reference>
<reference evidence="2" key="2">
    <citation type="journal article" date="2018" name="BMC Genomics">
        <title>Genomic insights into host adaptation between the wheat stripe rust pathogen (Puccinia striiformis f. sp. tritici) and the barley stripe rust pathogen (Puccinia striiformis f. sp. hordei).</title>
        <authorList>
            <person name="Xia C."/>
            <person name="Wang M."/>
            <person name="Yin C."/>
            <person name="Cornejo O.E."/>
            <person name="Hulbert S.H."/>
            <person name="Chen X."/>
        </authorList>
    </citation>
    <scope>NUCLEOTIDE SEQUENCE [LARGE SCALE GENOMIC DNA]</scope>
    <source>
        <strain evidence="2">93TX-2</strain>
    </source>
</reference>
<evidence type="ECO:0000313" key="1">
    <source>
        <dbReference type="EMBL" id="POW05894.1"/>
    </source>
</evidence>
<proteinExistence type="predicted"/>
<dbReference type="PANTHER" id="PTHR31912:SF34">
    <property type="entry name" value="NOTOCHORD-RELATED PROTEIN"/>
    <property type="match status" value="1"/>
</dbReference>
<dbReference type="Proteomes" id="UP000238274">
    <property type="component" value="Unassembled WGS sequence"/>
</dbReference>
<reference evidence="2" key="3">
    <citation type="journal article" date="2018" name="Mol. Plant Microbe Interact.">
        <title>Genome sequence resources for the wheat stripe rust pathogen (Puccinia striiformis f. sp. tritici) and the barley stripe rust pathogen (Puccinia striiformis f. sp. hordei).</title>
        <authorList>
            <person name="Xia C."/>
            <person name="Wang M."/>
            <person name="Yin C."/>
            <person name="Cornejo O.E."/>
            <person name="Hulbert S.H."/>
            <person name="Chen X."/>
        </authorList>
    </citation>
    <scope>NUCLEOTIDE SEQUENCE [LARGE SCALE GENOMIC DNA]</scope>
    <source>
        <strain evidence="2">93TX-2</strain>
    </source>
</reference>
<comment type="caution">
    <text evidence="1">The sequence shown here is derived from an EMBL/GenBank/DDBJ whole genome shotgun (WGS) entry which is preliminary data.</text>
</comment>
<dbReference type="VEuPathDB" id="FungiDB:PSHT_10589"/>
<dbReference type="EMBL" id="PKSM01000165">
    <property type="protein sequence ID" value="POW05894.1"/>
    <property type="molecule type" value="Genomic_DNA"/>
</dbReference>
<dbReference type="VEuPathDB" id="FungiDB:PSTT_11095"/>
<protein>
    <submittedName>
        <fullName evidence="1">Uncharacterized protein</fullName>
    </submittedName>
</protein>
<organism evidence="1 2">
    <name type="scientific">Puccinia striiformis</name>
    <dbReference type="NCBI Taxonomy" id="27350"/>
    <lineage>
        <taxon>Eukaryota</taxon>
        <taxon>Fungi</taxon>
        <taxon>Dikarya</taxon>
        <taxon>Basidiomycota</taxon>
        <taxon>Pucciniomycotina</taxon>
        <taxon>Pucciniomycetes</taxon>
        <taxon>Pucciniales</taxon>
        <taxon>Pucciniaceae</taxon>
        <taxon>Puccinia</taxon>
    </lineage>
</organism>